<dbReference type="PANTHER" id="PTHR30250">
    <property type="entry name" value="PST FAMILY PREDICTED COLANIC ACID TRANSPORTER"/>
    <property type="match status" value="1"/>
</dbReference>
<feature type="transmembrane region" description="Helical" evidence="6">
    <location>
        <begin position="62"/>
        <end position="82"/>
    </location>
</feature>
<feature type="transmembrane region" description="Helical" evidence="6">
    <location>
        <begin position="318"/>
        <end position="336"/>
    </location>
</feature>
<organism evidence="7 8">
    <name type="scientific">Sphingomonas palmae</name>
    <dbReference type="NCBI Taxonomy" id="1855283"/>
    <lineage>
        <taxon>Bacteria</taxon>
        <taxon>Pseudomonadati</taxon>
        <taxon>Pseudomonadota</taxon>
        <taxon>Alphaproteobacteria</taxon>
        <taxon>Sphingomonadales</taxon>
        <taxon>Sphingomonadaceae</taxon>
        <taxon>Sphingomonas</taxon>
    </lineage>
</organism>
<dbReference type="Proteomes" id="UP000199214">
    <property type="component" value="Unassembled WGS sequence"/>
</dbReference>
<feature type="transmembrane region" description="Helical" evidence="6">
    <location>
        <begin position="137"/>
        <end position="155"/>
    </location>
</feature>
<keyword evidence="5 6" id="KW-0472">Membrane</keyword>
<dbReference type="STRING" id="1855283.SAMN05216382_1072"/>
<feature type="transmembrane region" description="Helical" evidence="6">
    <location>
        <begin position="391"/>
        <end position="409"/>
    </location>
</feature>
<evidence type="ECO:0000256" key="1">
    <source>
        <dbReference type="ARBA" id="ARBA00004651"/>
    </source>
</evidence>
<evidence type="ECO:0000256" key="2">
    <source>
        <dbReference type="ARBA" id="ARBA00022475"/>
    </source>
</evidence>
<feature type="transmembrane region" description="Helical" evidence="6">
    <location>
        <begin position="415"/>
        <end position="436"/>
    </location>
</feature>
<evidence type="ECO:0000256" key="5">
    <source>
        <dbReference type="ARBA" id="ARBA00023136"/>
    </source>
</evidence>
<evidence type="ECO:0000313" key="8">
    <source>
        <dbReference type="Proteomes" id="UP000199214"/>
    </source>
</evidence>
<feature type="transmembrane region" description="Helical" evidence="6">
    <location>
        <begin position="176"/>
        <end position="196"/>
    </location>
</feature>
<gene>
    <name evidence="7" type="ORF">SAMN05216382_1072</name>
</gene>
<dbReference type="PANTHER" id="PTHR30250:SF31">
    <property type="entry name" value="INNER MEMBRANE PROTEIN YGHQ"/>
    <property type="match status" value="1"/>
</dbReference>
<comment type="subcellular location">
    <subcellularLocation>
        <location evidence="1">Cell membrane</location>
        <topology evidence="1">Multi-pass membrane protein</topology>
    </subcellularLocation>
</comment>
<dbReference type="RefSeq" id="WP_093004102.1">
    <property type="nucleotide sequence ID" value="NZ_FNZZ01000002.1"/>
</dbReference>
<keyword evidence="3 6" id="KW-0812">Transmembrane</keyword>
<feature type="transmembrane region" description="Helical" evidence="6">
    <location>
        <begin position="356"/>
        <end position="379"/>
    </location>
</feature>
<dbReference type="GO" id="GO:0005886">
    <property type="term" value="C:plasma membrane"/>
    <property type="evidence" value="ECO:0007669"/>
    <property type="project" value="UniProtKB-SubCell"/>
</dbReference>
<proteinExistence type="predicted"/>
<evidence type="ECO:0000313" key="7">
    <source>
        <dbReference type="EMBL" id="SEK90106.1"/>
    </source>
</evidence>
<accession>A0A1H7KUF7</accession>
<evidence type="ECO:0000256" key="3">
    <source>
        <dbReference type="ARBA" id="ARBA00022692"/>
    </source>
</evidence>
<dbReference type="InterPro" id="IPR002797">
    <property type="entry name" value="Polysacc_synth"/>
</dbReference>
<reference evidence="8" key="1">
    <citation type="submission" date="2016-10" db="EMBL/GenBank/DDBJ databases">
        <authorList>
            <person name="Varghese N."/>
            <person name="Submissions S."/>
        </authorList>
    </citation>
    <scope>NUCLEOTIDE SEQUENCE [LARGE SCALE GENOMIC DNA]</scope>
    <source>
        <strain evidence="8">JS21-1</strain>
    </source>
</reference>
<dbReference type="Pfam" id="PF01943">
    <property type="entry name" value="Polysacc_synt"/>
    <property type="match status" value="1"/>
</dbReference>
<keyword evidence="2" id="KW-1003">Cell membrane</keyword>
<dbReference type="EMBL" id="FNZZ01000002">
    <property type="protein sequence ID" value="SEK90106.1"/>
    <property type="molecule type" value="Genomic_DNA"/>
</dbReference>
<name>A0A1H7KUF7_9SPHN</name>
<sequence length="442" mass="45797">MTDGLISAPARAGGMRAVLANLGWLLASRGVLAVLSLLYLGIATRTLGLADFGRFALVTGAAQGLALLVGFQTWQVVVRFGIDHRARGDTAALGRLYRASMALDAISALLGLALAAVILLVWRERLGITAPLLRDTIIFTAAQLLSIRSAALGVLRLTDRFRAAAAADSVTPAVRFVGAVAAAAFAPTLHAFLWTWTAAELATAAAYWITLHRSGDLSLVRHARAHWATLTSENPGLVRFLVSSNAVSSLGLATKQVPLMFVGAFGGPAAAGAFRIALQLAQALTKLSQLISRAAFPEVVRTVRDVAPAELGRALRRMFGASAGGALVILIVVALIGRPVLVAVGGNAAYADAYPLLLWLAAAGSIDLAVVGFEPVLLAGDRSTSAVSARAVGVVAQFALMLVLLPRIGAAGASIGVFGASLVSALLMIAMVWSYVRSARLT</sequence>
<dbReference type="AlphaFoldDB" id="A0A1H7KUF7"/>
<feature type="transmembrane region" description="Helical" evidence="6">
    <location>
        <begin position="102"/>
        <end position="122"/>
    </location>
</feature>
<keyword evidence="4 6" id="KW-1133">Transmembrane helix</keyword>
<feature type="transmembrane region" description="Helical" evidence="6">
    <location>
        <begin position="21"/>
        <end position="42"/>
    </location>
</feature>
<dbReference type="OrthoDB" id="493991at2"/>
<feature type="transmembrane region" description="Helical" evidence="6">
    <location>
        <begin position="257"/>
        <end position="278"/>
    </location>
</feature>
<dbReference type="InterPro" id="IPR050833">
    <property type="entry name" value="Poly_Biosynth_Transport"/>
</dbReference>
<keyword evidence="8" id="KW-1185">Reference proteome</keyword>
<protein>
    <submittedName>
        <fullName evidence="7">Membrane protein involved in the export of O-antigen and teichoic acid</fullName>
    </submittedName>
</protein>
<evidence type="ECO:0000256" key="4">
    <source>
        <dbReference type="ARBA" id="ARBA00022989"/>
    </source>
</evidence>
<evidence type="ECO:0000256" key="6">
    <source>
        <dbReference type="SAM" id="Phobius"/>
    </source>
</evidence>